<dbReference type="Proteomes" id="UP001143856">
    <property type="component" value="Unassembled WGS sequence"/>
</dbReference>
<accession>A0ACC1PC13</accession>
<gene>
    <name evidence="1" type="ORF">NUW58_g3198</name>
</gene>
<name>A0ACC1PC13_9PEZI</name>
<reference evidence="1" key="1">
    <citation type="submission" date="2022-10" db="EMBL/GenBank/DDBJ databases">
        <title>Genome Sequence of Xylaria curta.</title>
        <authorList>
            <person name="Buettner E."/>
        </authorList>
    </citation>
    <scope>NUCLEOTIDE SEQUENCE</scope>
    <source>
        <strain evidence="1">Babe10</strain>
    </source>
</reference>
<sequence length="332" mass="37028">MPYTFAENPQGVAYFVPAVIFQAIALAAVALRIWSRRIRRINLQISDYAIFAALILALANFGLLGASVHVGLGMHIAELGLEDIQNFSKIQTALSAVWGWSLFAIKVSIIDLYVNIFQVPWFIKACYIWLAIQTAWATANFLAIVLLCRPLAYQWDKTIPGGECGNFLASYYGAHVIIFTLDIILTVLPIPVLWQLKMDMKKKIVVTLMFGLGLFINILNLIRLAWRQKVSSTDITYEYALLFFFSVLEAQLGIVLACVPLMQPVLHKLSKAWDSSRVGTIIRPPNSKRTQSSRHGHTLDSFDVETDSIKPLGREQDAEIGQANQGARVTAS</sequence>
<evidence type="ECO:0000313" key="1">
    <source>
        <dbReference type="EMBL" id="KAJ2989964.1"/>
    </source>
</evidence>
<dbReference type="EMBL" id="JAPDGR010000470">
    <property type="protein sequence ID" value="KAJ2989964.1"/>
    <property type="molecule type" value="Genomic_DNA"/>
</dbReference>
<organism evidence="1 2">
    <name type="scientific">Xylaria curta</name>
    <dbReference type="NCBI Taxonomy" id="42375"/>
    <lineage>
        <taxon>Eukaryota</taxon>
        <taxon>Fungi</taxon>
        <taxon>Dikarya</taxon>
        <taxon>Ascomycota</taxon>
        <taxon>Pezizomycotina</taxon>
        <taxon>Sordariomycetes</taxon>
        <taxon>Xylariomycetidae</taxon>
        <taxon>Xylariales</taxon>
        <taxon>Xylariaceae</taxon>
        <taxon>Xylaria</taxon>
    </lineage>
</organism>
<keyword evidence="2" id="KW-1185">Reference proteome</keyword>
<evidence type="ECO:0000313" key="2">
    <source>
        <dbReference type="Proteomes" id="UP001143856"/>
    </source>
</evidence>
<protein>
    <submittedName>
        <fullName evidence="1">Uncharacterized protein</fullName>
    </submittedName>
</protein>
<proteinExistence type="predicted"/>
<comment type="caution">
    <text evidence="1">The sequence shown here is derived from an EMBL/GenBank/DDBJ whole genome shotgun (WGS) entry which is preliminary data.</text>
</comment>